<feature type="signal peptide" evidence="6">
    <location>
        <begin position="1"/>
        <end position="48"/>
    </location>
</feature>
<protein>
    <submittedName>
        <fullName evidence="8">NlpC/P60 family protein</fullName>
    </submittedName>
</protein>
<dbReference type="InterPro" id="IPR038765">
    <property type="entry name" value="Papain-like_cys_pep_sf"/>
</dbReference>
<keyword evidence="4" id="KW-0788">Thiol protease</keyword>
<dbReference type="PANTHER" id="PTHR47053:SF1">
    <property type="entry name" value="MUREIN DD-ENDOPEPTIDASE MEPH-RELATED"/>
    <property type="match status" value="1"/>
</dbReference>
<evidence type="ECO:0000256" key="1">
    <source>
        <dbReference type="ARBA" id="ARBA00007074"/>
    </source>
</evidence>
<reference evidence="8 9" key="1">
    <citation type="submission" date="2018-11" db="EMBL/GenBank/DDBJ databases">
        <title>Draft genome of Simplicispira Flexivirga sp. BO-16.</title>
        <authorList>
            <person name="Im W.T."/>
        </authorList>
    </citation>
    <scope>NUCLEOTIDE SEQUENCE [LARGE SCALE GENOMIC DNA]</scope>
    <source>
        <strain evidence="8 9">BO-16</strain>
    </source>
</reference>
<evidence type="ECO:0000256" key="5">
    <source>
        <dbReference type="SAM" id="MobiDB-lite"/>
    </source>
</evidence>
<feature type="domain" description="NlpC/P60" evidence="7">
    <location>
        <begin position="152"/>
        <end position="265"/>
    </location>
</feature>
<feature type="chain" id="PRO_5018208644" evidence="6">
    <location>
        <begin position="49"/>
        <end position="265"/>
    </location>
</feature>
<dbReference type="PANTHER" id="PTHR47053">
    <property type="entry name" value="MUREIN DD-ENDOPEPTIDASE MEPH-RELATED"/>
    <property type="match status" value="1"/>
</dbReference>
<evidence type="ECO:0000256" key="4">
    <source>
        <dbReference type="ARBA" id="ARBA00022807"/>
    </source>
</evidence>
<proteinExistence type="inferred from homology"/>
<organism evidence="8 9">
    <name type="scientific">Flexivirga caeni</name>
    <dbReference type="NCBI Taxonomy" id="2294115"/>
    <lineage>
        <taxon>Bacteria</taxon>
        <taxon>Bacillati</taxon>
        <taxon>Actinomycetota</taxon>
        <taxon>Actinomycetes</taxon>
        <taxon>Micrococcales</taxon>
        <taxon>Dermacoccaceae</taxon>
        <taxon>Flexivirga</taxon>
    </lineage>
</organism>
<dbReference type="InterPro" id="IPR000064">
    <property type="entry name" value="NLP_P60_dom"/>
</dbReference>
<comment type="caution">
    <text evidence="8">The sequence shown here is derived from an EMBL/GenBank/DDBJ whole genome shotgun (WGS) entry which is preliminary data.</text>
</comment>
<feature type="compositionally biased region" description="Pro residues" evidence="5">
    <location>
        <begin position="140"/>
        <end position="153"/>
    </location>
</feature>
<dbReference type="AlphaFoldDB" id="A0A3M9MG46"/>
<name>A0A3M9MG46_9MICO</name>
<evidence type="ECO:0000256" key="2">
    <source>
        <dbReference type="ARBA" id="ARBA00022670"/>
    </source>
</evidence>
<keyword evidence="9" id="KW-1185">Reference proteome</keyword>
<feature type="region of interest" description="Disordered" evidence="5">
    <location>
        <begin position="111"/>
        <end position="154"/>
    </location>
</feature>
<dbReference type="SUPFAM" id="SSF54001">
    <property type="entry name" value="Cysteine proteinases"/>
    <property type="match status" value="1"/>
</dbReference>
<dbReference type="Gene3D" id="3.90.1720.10">
    <property type="entry name" value="endopeptidase domain like (from Nostoc punctiforme)"/>
    <property type="match status" value="1"/>
</dbReference>
<dbReference type="EMBL" id="RJJQ01000004">
    <property type="protein sequence ID" value="RNI23863.1"/>
    <property type="molecule type" value="Genomic_DNA"/>
</dbReference>
<evidence type="ECO:0000313" key="9">
    <source>
        <dbReference type="Proteomes" id="UP000271678"/>
    </source>
</evidence>
<keyword evidence="6" id="KW-0732">Signal</keyword>
<dbReference type="Pfam" id="PF00877">
    <property type="entry name" value="NLPC_P60"/>
    <property type="match status" value="1"/>
</dbReference>
<feature type="compositionally biased region" description="Low complexity" evidence="5">
    <location>
        <begin position="111"/>
        <end position="139"/>
    </location>
</feature>
<evidence type="ECO:0000313" key="8">
    <source>
        <dbReference type="EMBL" id="RNI23863.1"/>
    </source>
</evidence>
<evidence type="ECO:0000256" key="3">
    <source>
        <dbReference type="ARBA" id="ARBA00022801"/>
    </source>
</evidence>
<dbReference type="GO" id="GO:0008234">
    <property type="term" value="F:cysteine-type peptidase activity"/>
    <property type="evidence" value="ECO:0007669"/>
    <property type="project" value="UniProtKB-KW"/>
</dbReference>
<keyword evidence="2" id="KW-0645">Protease</keyword>
<sequence>MSVLGPRGRHRAPSKLSTTFNSTARVSATVAVAGGLVASIAAPQAANAATTGVASISGASSVDFAAQGARTQAVAHPLATTRAQHQLTTVAAHTELASTVTARPYVAPKPVVRPQVSSVSRTTTTTSPAQSTQPTTQPTTPTPPATNPTPTPAPASGIVAIAERFVGVPYVYGGSTPAGFDCSGFTQYVYSLAGQSIPRTATAQMFAATSVSSPQPGDLIFFGSSSYAYHVAIYIGNGMMIDANHPGGTVGIRPIYAGVVGYGRI</sequence>
<keyword evidence="3" id="KW-0378">Hydrolase</keyword>
<evidence type="ECO:0000256" key="6">
    <source>
        <dbReference type="SAM" id="SignalP"/>
    </source>
</evidence>
<gene>
    <name evidence="8" type="ORF">EFY87_06225</name>
</gene>
<dbReference type="InterPro" id="IPR051202">
    <property type="entry name" value="Peptidase_C40"/>
</dbReference>
<accession>A0A3M9MG46</accession>
<dbReference type="PROSITE" id="PS51935">
    <property type="entry name" value="NLPC_P60"/>
    <property type="match status" value="1"/>
</dbReference>
<comment type="similarity">
    <text evidence="1">Belongs to the peptidase C40 family.</text>
</comment>
<dbReference type="Proteomes" id="UP000271678">
    <property type="component" value="Unassembled WGS sequence"/>
</dbReference>
<dbReference type="GO" id="GO:0006508">
    <property type="term" value="P:proteolysis"/>
    <property type="evidence" value="ECO:0007669"/>
    <property type="project" value="UniProtKB-KW"/>
</dbReference>
<evidence type="ECO:0000259" key="7">
    <source>
        <dbReference type="PROSITE" id="PS51935"/>
    </source>
</evidence>